<dbReference type="GO" id="GO:1990316">
    <property type="term" value="C:Atg1/ULK1 kinase complex"/>
    <property type="evidence" value="ECO:0007669"/>
    <property type="project" value="TreeGrafter"/>
</dbReference>
<dbReference type="Proteomes" id="UP001152885">
    <property type="component" value="Unassembled WGS sequence"/>
</dbReference>
<dbReference type="Pfam" id="PF04108">
    <property type="entry name" value="ATG17_like"/>
    <property type="match status" value="1"/>
</dbReference>
<organism evidence="5 6">
    <name type="scientific">Candida verbasci</name>
    <dbReference type="NCBI Taxonomy" id="1227364"/>
    <lineage>
        <taxon>Eukaryota</taxon>
        <taxon>Fungi</taxon>
        <taxon>Dikarya</taxon>
        <taxon>Ascomycota</taxon>
        <taxon>Saccharomycotina</taxon>
        <taxon>Pichiomycetes</taxon>
        <taxon>Debaryomycetaceae</taxon>
        <taxon>Candida/Lodderomyces clade</taxon>
        <taxon>Candida</taxon>
    </lineage>
</organism>
<proteinExistence type="predicted"/>
<dbReference type="InterPro" id="IPR045326">
    <property type="entry name" value="ATG17-like_dom"/>
</dbReference>
<keyword evidence="2" id="KW-0072">Autophagy</keyword>
<sequence>MEAQSIYAFYSDLSQFKINLQSESSKIFNLIANLQMKSVNIKNELRKLVETNPNQIDKIKSYEDYLSLTIDLPLLFGFIIVEKRRQFEWFDFYSKGVINKLTEQLTLIIEHEKLFRNLWLKKFNNFLTLLDQPINTILPNIDLTLIGNNKIELLEGMFIERSDIETYIGMLEKYQQDKSKNFSELVNKNYHDLIKSTNNMKILTKRVSSLSVINSNNDLEQSTATTNQDISIISNLQKHINRLEYLLHQQEMKKLSSWPPTLKMDNDPTKLLQKNTVINNRTVSASSQSQVLDTSVIDKHLDNIKLKKENNESKKELEDLKIRQEQEIKNHENKNKELKDKNEQLQSQNEKMKIENDSTINEINDLKTSNEELQSTINSKDDEIAKLKEELESLKELKSKDETTISQLTTEKSNLIKTNNDLQTNLDTLELKITSTESQHLNEFCLILECMGLLLVKEEGDETTFKIKRVKGLKKDKKSKRNGYSDENIESDLNQSKALIDLNIFGGYNNIPDEIKQQGFFYNAINKRFQEVEQFARENAKENKKLKDLVDRL</sequence>
<evidence type="ECO:0000256" key="1">
    <source>
        <dbReference type="ARBA" id="ARBA00004623"/>
    </source>
</evidence>
<evidence type="ECO:0000256" key="3">
    <source>
        <dbReference type="SAM" id="MobiDB-lite"/>
    </source>
</evidence>
<dbReference type="GO" id="GO:0019901">
    <property type="term" value="F:protein kinase binding"/>
    <property type="evidence" value="ECO:0007669"/>
    <property type="project" value="TreeGrafter"/>
</dbReference>
<feature type="compositionally biased region" description="Basic and acidic residues" evidence="3">
    <location>
        <begin position="312"/>
        <end position="343"/>
    </location>
</feature>
<name>A0A9W4XBL9_9ASCO</name>
<evidence type="ECO:0000259" key="4">
    <source>
        <dbReference type="Pfam" id="PF04108"/>
    </source>
</evidence>
<keyword evidence="6" id="KW-1185">Reference proteome</keyword>
<evidence type="ECO:0000313" key="6">
    <source>
        <dbReference type="Proteomes" id="UP001152885"/>
    </source>
</evidence>
<comment type="caution">
    <text evidence="5">The sequence shown here is derived from an EMBL/GenBank/DDBJ whole genome shotgun (WGS) entry which is preliminary data.</text>
</comment>
<dbReference type="GO" id="GO:0034045">
    <property type="term" value="C:phagophore assembly site membrane"/>
    <property type="evidence" value="ECO:0007669"/>
    <property type="project" value="UniProtKB-SubCell"/>
</dbReference>
<protein>
    <recommendedName>
        <fullName evidence="4">Autophagy protein ATG17-like domain-containing protein</fullName>
    </recommendedName>
</protein>
<dbReference type="GO" id="GO:0034517">
    <property type="term" value="P:ribophagy"/>
    <property type="evidence" value="ECO:0007669"/>
    <property type="project" value="TreeGrafter"/>
</dbReference>
<feature type="domain" description="Autophagy protein ATG17-like" evidence="4">
    <location>
        <begin position="5"/>
        <end position="127"/>
    </location>
</feature>
<dbReference type="OrthoDB" id="447953at2759"/>
<dbReference type="AlphaFoldDB" id="A0A9W4XBL9"/>
<comment type="subcellular location">
    <subcellularLocation>
        <location evidence="1">Preautophagosomal structure membrane</location>
        <topology evidence="1">Peripheral membrane protein</topology>
    </subcellularLocation>
</comment>
<dbReference type="EMBL" id="CANTUO010000004">
    <property type="protein sequence ID" value="CAI5759616.1"/>
    <property type="molecule type" value="Genomic_DNA"/>
</dbReference>
<dbReference type="GO" id="GO:0000422">
    <property type="term" value="P:autophagy of mitochondrion"/>
    <property type="evidence" value="ECO:0007669"/>
    <property type="project" value="TreeGrafter"/>
</dbReference>
<dbReference type="GO" id="GO:0034727">
    <property type="term" value="P:piecemeal microautophagy of the nucleus"/>
    <property type="evidence" value="ECO:0007669"/>
    <property type="project" value="TreeGrafter"/>
</dbReference>
<evidence type="ECO:0000256" key="2">
    <source>
        <dbReference type="ARBA" id="ARBA00023006"/>
    </source>
</evidence>
<reference evidence="5" key="1">
    <citation type="submission" date="2022-12" db="EMBL/GenBank/DDBJ databases">
        <authorList>
            <person name="Brejova B."/>
        </authorList>
    </citation>
    <scope>NUCLEOTIDE SEQUENCE</scope>
</reference>
<gene>
    <name evidence="5" type="ORF">CANVERA_P4127</name>
</gene>
<evidence type="ECO:0000313" key="5">
    <source>
        <dbReference type="EMBL" id="CAI5759616.1"/>
    </source>
</evidence>
<dbReference type="PANTHER" id="PTHR13222">
    <property type="entry name" value="RB1-INDUCIBLE COILED-COIL"/>
    <property type="match status" value="1"/>
</dbReference>
<dbReference type="GO" id="GO:0000045">
    <property type="term" value="P:autophagosome assembly"/>
    <property type="evidence" value="ECO:0007669"/>
    <property type="project" value="InterPro"/>
</dbReference>
<accession>A0A9W4XBL9</accession>
<dbReference type="InterPro" id="IPR040040">
    <property type="entry name" value="ATG11"/>
</dbReference>
<dbReference type="PANTHER" id="PTHR13222:SF1">
    <property type="entry name" value="RB1-INDUCIBLE COILED-COIL PROTEIN 1"/>
    <property type="match status" value="1"/>
</dbReference>
<feature type="region of interest" description="Disordered" evidence="3">
    <location>
        <begin position="312"/>
        <end position="350"/>
    </location>
</feature>
<dbReference type="GO" id="GO:0060090">
    <property type="term" value="F:molecular adaptor activity"/>
    <property type="evidence" value="ECO:0007669"/>
    <property type="project" value="TreeGrafter"/>
</dbReference>
<dbReference type="GO" id="GO:0061709">
    <property type="term" value="P:reticulophagy"/>
    <property type="evidence" value="ECO:0007669"/>
    <property type="project" value="TreeGrafter"/>
</dbReference>